<dbReference type="SUPFAM" id="SSF54001">
    <property type="entry name" value="Cysteine proteinases"/>
    <property type="match status" value="1"/>
</dbReference>
<reference evidence="2 3" key="1">
    <citation type="journal article" date="2019" name="Int. J. Syst. Evol. Microbiol.">
        <title>The Global Catalogue of Microorganisms (GCM) 10K type strain sequencing project: providing services to taxonomists for standard genome sequencing and annotation.</title>
        <authorList>
            <consortium name="The Broad Institute Genomics Platform"/>
            <consortium name="The Broad Institute Genome Sequencing Center for Infectious Disease"/>
            <person name="Wu L."/>
            <person name="Ma J."/>
        </authorList>
    </citation>
    <scope>NUCLEOTIDE SEQUENCE [LARGE SCALE GENOMIC DNA]</scope>
    <source>
        <strain evidence="2 3">JCM 10977</strain>
    </source>
</reference>
<gene>
    <name evidence="2" type="ORF">GCM10009554_18370</name>
</gene>
<dbReference type="Gene3D" id="3.10.620.30">
    <property type="match status" value="1"/>
</dbReference>
<dbReference type="Pfam" id="PF01841">
    <property type="entry name" value="Transglut_core"/>
    <property type="match status" value="1"/>
</dbReference>
<sequence>MSGYLAEDEVIDHSHPAITALAARLRADNPGTTDFARAAFDFTRDEVKHSMDIADPVVTVTASEVLEQGAGLCFAKSHLLTALLRAEGVPAGLCYQKLSNGRGGHFLHGMVAIQLDGRWYRQDPRGDKPGVTTEFSLTDERLAYHPREELGEADLEPILASPDPGLVAALRNADNTIDLVLNDGLPADLTTRDDLPRTELPG</sequence>
<proteinExistence type="predicted"/>
<dbReference type="PANTHER" id="PTHR33490:SF3">
    <property type="entry name" value="CONSERVED INTEGRAL MEMBRANE PROTEIN"/>
    <property type="match status" value="1"/>
</dbReference>
<comment type="caution">
    <text evidence="2">The sequence shown here is derived from an EMBL/GenBank/DDBJ whole genome shotgun (WGS) entry which is preliminary data.</text>
</comment>
<protein>
    <submittedName>
        <fullName evidence="2">Transglutaminase domain-containing protein</fullName>
    </submittedName>
</protein>
<organism evidence="2 3">
    <name type="scientific">Kribbella koreensis</name>
    <dbReference type="NCBI Taxonomy" id="57909"/>
    <lineage>
        <taxon>Bacteria</taxon>
        <taxon>Bacillati</taxon>
        <taxon>Actinomycetota</taxon>
        <taxon>Actinomycetes</taxon>
        <taxon>Propionibacteriales</taxon>
        <taxon>Kribbellaceae</taxon>
        <taxon>Kribbella</taxon>
    </lineage>
</organism>
<dbReference type="InterPro" id="IPR038765">
    <property type="entry name" value="Papain-like_cys_pep_sf"/>
</dbReference>
<dbReference type="EMBL" id="BAAAHK010000004">
    <property type="protein sequence ID" value="GAA0933305.1"/>
    <property type="molecule type" value="Genomic_DNA"/>
</dbReference>
<evidence type="ECO:0000313" key="2">
    <source>
        <dbReference type="EMBL" id="GAA0933305.1"/>
    </source>
</evidence>
<dbReference type="RefSeq" id="WP_343966937.1">
    <property type="nucleotide sequence ID" value="NZ_BAAAHK010000004.1"/>
</dbReference>
<dbReference type="Proteomes" id="UP001500542">
    <property type="component" value="Unassembled WGS sequence"/>
</dbReference>
<dbReference type="InterPro" id="IPR002931">
    <property type="entry name" value="Transglutaminase-like"/>
</dbReference>
<evidence type="ECO:0000259" key="1">
    <source>
        <dbReference type="Pfam" id="PF01841"/>
    </source>
</evidence>
<feature type="domain" description="Transglutaminase-like" evidence="1">
    <location>
        <begin position="20"/>
        <end position="124"/>
    </location>
</feature>
<dbReference type="PANTHER" id="PTHR33490">
    <property type="entry name" value="BLR5614 PROTEIN-RELATED"/>
    <property type="match status" value="1"/>
</dbReference>
<accession>A0ABN1PV85</accession>
<keyword evidence="3" id="KW-1185">Reference proteome</keyword>
<name>A0ABN1PV85_9ACTN</name>
<evidence type="ECO:0000313" key="3">
    <source>
        <dbReference type="Proteomes" id="UP001500542"/>
    </source>
</evidence>